<dbReference type="InterPro" id="IPR036890">
    <property type="entry name" value="HATPase_C_sf"/>
</dbReference>
<feature type="domain" description="STAS" evidence="2">
    <location>
        <begin position="537"/>
        <end position="622"/>
    </location>
</feature>
<proteinExistence type="predicted"/>
<dbReference type="SUPFAM" id="SSF52091">
    <property type="entry name" value="SpoIIaa-like"/>
    <property type="match status" value="1"/>
</dbReference>
<dbReference type="Pfam" id="PF01740">
    <property type="entry name" value="STAS"/>
    <property type="match status" value="1"/>
</dbReference>
<dbReference type="Pfam" id="PF07228">
    <property type="entry name" value="SpoIIE"/>
    <property type="match status" value="1"/>
</dbReference>
<name>A0ABT7S9J0_9CELL</name>
<dbReference type="Gene3D" id="3.30.450.20">
    <property type="entry name" value="PAS domain"/>
    <property type="match status" value="1"/>
</dbReference>
<evidence type="ECO:0000256" key="1">
    <source>
        <dbReference type="ARBA" id="ARBA00022801"/>
    </source>
</evidence>
<dbReference type="InterPro" id="IPR001932">
    <property type="entry name" value="PPM-type_phosphatase-like_dom"/>
</dbReference>
<evidence type="ECO:0000313" key="3">
    <source>
        <dbReference type="EMBL" id="MDM7831604.1"/>
    </source>
</evidence>
<dbReference type="RefSeq" id="WP_289446975.1">
    <property type="nucleotide sequence ID" value="NZ_JAUCGR010000002.1"/>
</dbReference>
<dbReference type="CDD" id="cd16936">
    <property type="entry name" value="HATPase_RsbW-like"/>
    <property type="match status" value="1"/>
</dbReference>
<evidence type="ECO:0000313" key="4">
    <source>
        <dbReference type="Proteomes" id="UP001321453"/>
    </source>
</evidence>
<keyword evidence="4" id="KW-1185">Reference proteome</keyword>
<gene>
    <name evidence="3" type="ORF">QRT05_09690</name>
</gene>
<dbReference type="SUPFAM" id="SSF81606">
    <property type="entry name" value="PP2C-like"/>
    <property type="match status" value="1"/>
</dbReference>
<sequence>MSDGEATEMTLRAASAADGAWVVLRGGDLRLVHASAQARALFGPDLQLDAPLPEQRRGLGAAHGWLAAAFAGSHEQPDPPVVPVGDGANGRWFQIEASPQRDDAGQVHGLLVRATDVTALVGEARSARRQAEAADERARRATDTVESLSTTLLPATLPLLARVDVAAHSLVLDPSGIAGGDWYDAEVLPGGLLALTVGDAVGHGIAAAAAMARLRTVAAAALSSGASLLSTLSTVDSYARREASAFAATACVAILDPATGDLRYVTRGHPSPVVVGADGVRQLASTSGGPLGTGTPGSEGRDRVQDGELLLMFTDGLVQAGSRALGPGVAALERAALDAVREAFGSGDLAEVGGTIVARMGEGGFADDVTLLAVLRRPAPAPLAVSFPARAGTLAQARAAVDAWCRRLGQDDDGRRRVVLGVSEAVANSVEHGYRAREDGHVEVTGRVRDDGAVEICVADTGAWREPTAEPGGRGRGFAMMASVGLEVDVQATGEGTRVTIAHPLRRAVVASAEVPPPGTRTGDGVEVTSDPQSAHVVRADGPIADSAAAAQVEAEVLRMSRNGWVPVTIDLSAVTHLGSAGVRVLEMLVRTVAGLRVVAPSGSPADQTLVVAGMAHDHAVD</sequence>
<dbReference type="Gene3D" id="3.60.40.10">
    <property type="entry name" value="PPM-type phosphatase domain"/>
    <property type="match status" value="1"/>
</dbReference>
<dbReference type="Gene3D" id="3.30.750.24">
    <property type="entry name" value="STAS domain"/>
    <property type="match status" value="1"/>
</dbReference>
<organism evidence="3 4">
    <name type="scientific">Cellulomonas edaphi</name>
    <dbReference type="NCBI Taxonomy" id="3053468"/>
    <lineage>
        <taxon>Bacteria</taxon>
        <taxon>Bacillati</taxon>
        <taxon>Actinomycetota</taxon>
        <taxon>Actinomycetes</taxon>
        <taxon>Micrococcales</taxon>
        <taxon>Cellulomonadaceae</taxon>
        <taxon>Cellulomonas</taxon>
    </lineage>
</organism>
<dbReference type="PROSITE" id="PS50801">
    <property type="entry name" value="STAS"/>
    <property type="match status" value="1"/>
</dbReference>
<dbReference type="Pfam" id="PF13581">
    <property type="entry name" value="HATPase_c_2"/>
    <property type="match status" value="1"/>
</dbReference>
<keyword evidence="1" id="KW-0378">Hydrolase</keyword>
<protein>
    <submittedName>
        <fullName evidence="3">SpoIIE family protein phosphatase</fullName>
    </submittedName>
</protein>
<dbReference type="SMART" id="SM00331">
    <property type="entry name" value="PP2C_SIG"/>
    <property type="match status" value="1"/>
</dbReference>
<dbReference type="PANTHER" id="PTHR43156:SF2">
    <property type="entry name" value="STAGE II SPORULATION PROTEIN E"/>
    <property type="match status" value="1"/>
</dbReference>
<dbReference type="InterPro" id="IPR036513">
    <property type="entry name" value="STAS_dom_sf"/>
</dbReference>
<dbReference type="InterPro" id="IPR002645">
    <property type="entry name" value="STAS_dom"/>
</dbReference>
<dbReference type="EMBL" id="JAUCGR010000002">
    <property type="protein sequence ID" value="MDM7831604.1"/>
    <property type="molecule type" value="Genomic_DNA"/>
</dbReference>
<evidence type="ECO:0000259" key="2">
    <source>
        <dbReference type="PROSITE" id="PS50801"/>
    </source>
</evidence>
<dbReference type="SUPFAM" id="SSF55874">
    <property type="entry name" value="ATPase domain of HSP90 chaperone/DNA topoisomerase II/histidine kinase"/>
    <property type="match status" value="1"/>
</dbReference>
<dbReference type="PANTHER" id="PTHR43156">
    <property type="entry name" value="STAGE II SPORULATION PROTEIN E-RELATED"/>
    <property type="match status" value="1"/>
</dbReference>
<comment type="caution">
    <text evidence="3">The sequence shown here is derived from an EMBL/GenBank/DDBJ whole genome shotgun (WGS) entry which is preliminary data.</text>
</comment>
<dbReference type="InterPro" id="IPR052016">
    <property type="entry name" value="Bact_Sigma-Reg"/>
</dbReference>
<dbReference type="InterPro" id="IPR013656">
    <property type="entry name" value="PAS_4"/>
</dbReference>
<dbReference type="Proteomes" id="UP001321453">
    <property type="component" value="Unassembled WGS sequence"/>
</dbReference>
<accession>A0ABT7S9J0</accession>
<dbReference type="InterPro" id="IPR003594">
    <property type="entry name" value="HATPase_dom"/>
</dbReference>
<dbReference type="InterPro" id="IPR036457">
    <property type="entry name" value="PPM-type-like_dom_sf"/>
</dbReference>
<dbReference type="Gene3D" id="3.30.565.10">
    <property type="entry name" value="Histidine kinase-like ATPase, C-terminal domain"/>
    <property type="match status" value="1"/>
</dbReference>
<dbReference type="Pfam" id="PF08448">
    <property type="entry name" value="PAS_4"/>
    <property type="match status" value="1"/>
</dbReference>
<reference evidence="3 4" key="1">
    <citation type="submission" date="2023-06" db="EMBL/GenBank/DDBJ databases">
        <title>Cellulomonas sp. MW9 Whole genome sequence.</title>
        <authorList>
            <person name="Park S."/>
        </authorList>
    </citation>
    <scope>NUCLEOTIDE SEQUENCE [LARGE SCALE GENOMIC DNA]</scope>
    <source>
        <strain evidence="3 4">MW9</strain>
    </source>
</reference>